<evidence type="ECO:0000256" key="1">
    <source>
        <dbReference type="ARBA" id="ARBA00023015"/>
    </source>
</evidence>
<evidence type="ECO:0000256" key="2">
    <source>
        <dbReference type="ARBA" id="ARBA00023125"/>
    </source>
</evidence>
<keyword evidence="4" id="KW-0472">Membrane</keyword>
<dbReference type="InterPro" id="IPR018060">
    <property type="entry name" value="HTH_AraC"/>
</dbReference>
<reference evidence="8" key="1">
    <citation type="journal article" date="2019" name="Int. J. Syst. Evol. Microbiol.">
        <title>The Global Catalogue of Microorganisms (GCM) 10K type strain sequencing project: providing services to taxonomists for standard genome sequencing and annotation.</title>
        <authorList>
            <consortium name="The Broad Institute Genomics Platform"/>
            <consortium name="The Broad Institute Genome Sequencing Center for Infectious Disease"/>
            <person name="Wu L."/>
            <person name="Ma J."/>
        </authorList>
    </citation>
    <scope>NUCLEOTIDE SEQUENCE [LARGE SCALE GENOMIC DNA]</scope>
    <source>
        <strain evidence="8">KCTC 23299</strain>
    </source>
</reference>
<feature type="signal peptide" evidence="5">
    <location>
        <begin position="1"/>
        <end position="25"/>
    </location>
</feature>
<keyword evidence="2" id="KW-0238">DNA-binding</keyword>
<dbReference type="Pfam" id="PF12833">
    <property type="entry name" value="HTH_18"/>
    <property type="match status" value="1"/>
</dbReference>
<evidence type="ECO:0000313" key="7">
    <source>
        <dbReference type="EMBL" id="MFD2920466.1"/>
    </source>
</evidence>
<dbReference type="RefSeq" id="WP_386098868.1">
    <property type="nucleotide sequence ID" value="NZ_JBHUOZ010000003.1"/>
</dbReference>
<feature type="domain" description="HTH araC/xylS-type" evidence="6">
    <location>
        <begin position="428"/>
        <end position="536"/>
    </location>
</feature>
<evidence type="ECO:0000259" key="6">
    <source>
        <dbReference type="PROSITE" id="PS01124"/>
    </source>
</evidence>
<sequence length="543" mass="61341">MTSTSIRPVMALLMICLGTSLVSFAQKNSTQQKGFDSIYYYVATTLSATHIDQAIRQADSLLVQSADSLQKLRSLMLLATLKKRTGQSADALALAMQGEKLAHKTGNDEWRLRISGFLSTTFRELGLTTEGKKYIGIAETLSKTKLDAPLMKLFIHQEKAYYAINDLRYGDALQEITAAMKLVPAPLGAGAQHSIPVATCYQLAGFCYIRLDSLVQAGNYLHRALELLGDQETELKGFIYHNLGELALRQKAYPEAKRYLDSATAYINTSGNFNLKLYTYKTLQDYYSAKGEHDKALQFQSQYTELLQQQAALTNRVSDQLIEKFGNELKQKTTDNYILYSLCVGLVIILVLSVLYTLRVRKREREKYLAYLDKLNARKHVNAIPLFAGIVTEEEPASLAQKAEKEPEVMEPDTEPRKGLVIPKETEQRLLHGLARAEAEQLYLGKDVTLPYIASILKTNTKYLSATINKHKEKDFNGYINEWRINYIVDKLRQDKDYQQYKISHLAEECGFSTHSKFAAAFKQVTGVSPSSFIENLKKDQRK</sequence>
<dbReference type="EMBL" id="JBHUOZ010000003">
    <property type="protein sequence ID" value="MFD2920466.1"/>
    <property type="molecule type" value="Genomic_DNA"/>
</dbReference>
<evidence type="ECO:0000313" key="8">
    <source>
        <dbReference type="Proteomes" id="UP001597511"/>
    </source>
</evidence>
<organism evidence="7 8">
    <name type="scientific">Terrimonas rubra</name>
    <dbReference type="NCBI Taxonomy" id="1035890"/>
    <lineage>
        <taxon>Bacteria</taxon>
        <taxon>Pseudomonadati</taxon>
        <taxon>Bacteroidota</taxon>
        <taxon>Chitinophagia</taxon>
        <taxon>Chitinophagales</taxon>
        <taxon>Chitinophagaceae</taxon>
        <taxon>Terrimonas</taxon>
    </lineage>
</organism>
<dbReference type="SUPFAM" id="SSF48452">
    <property type="entry name" value="TPR-like"/>
    <property type="match status" value="1"/>
</dbReference>
<keyword evidence="3" id="KW-0804">Transcription</keyword>
<dbReference type="Gene3D" id="1.10.10.60">
    <property type="entry name" value="Homeodomain-like"/>
    <property type="match status" value="1"/>
</dbReference>
<keyword evidence="5" id="KW-0732">Signal</keyword>
<comment type="caution">
    <text evidence="7">The sequence shown here is derived from an EMBL/GenBank/DDBJ whole genome shotgun (WGS) entry which is preliminary data.</text>
</comment>
<dbReference type="InterPro" id="IPR009057">
    <property type="entry name" value="Homeodomain-like_sf"/>
</dbReference>
<evidence type="ECO:0000256" key="4">
    <source>
        <dbReference type="SAM" id="Phobius"/>
    </source>
</evidence>
<gene>
    <name evidence="7" type="ORF">ACFS6H_12135</name>
</gene>
<evidence type="ECO:0000256" key="5">
    <source>
        <dbReference type="SAM" id="SignalP"/>
    </source>
</evidence>
<dbReference type="PANTHER" id="PTHR43280:SF34">
    <property type="entry name" value="ARAC-FAMILY TRANSCRIPTIONAL REGULATOR"/>
    <property type="match status" value="1"/>
</dbReference>
<protein>
    <submittedName>
        <fullName evidence="7">Helix-turn-helix domain-containing protein</fullName>
    </submittedName>
</protein>
<proteinExistence type="predicted"/>
<feature type="transmembrane region" description="Helical" evidence="4">
    <location>
        <begin position="337"/>
        <end position="358"/>
    </location>
</feature>
<dbReference type="SMART" id="SM00342">
    <property type="entry name" value="HTH_ARAC"/>
    <property type="match status" value="1"/>
</dbReference>
<dbReference type="InterPro" id="IPR011990">
    <property type="entry name" value="TPR-like_helical_dom_sf"/>
</dbReference>
<dbReference type="SUPFAM" id="SSF46689">
    <property type="entry name" value="Homeodomain-like"/>
    <property type="match status" value="1"/>
</dbReference>
<accession>A0ABW6A865</accession>
<dbReference type="PANTHER" id="PTHR43280">
    <property type="entry name" value="ARAC-FAMILY TRANSCRIPTIONAL REGULATOR"/>
    <property type="match status" value="1"/>
</dbReference>
<keyword evidence="1" id="KW-0805">Transcription regulation</keyword>
<dbReference type="PROSITE" id="PS01124">
    <property type="entry name" value="HTH_ARAC_FAMILY_2"/>
    <property type="match status" value="1"/>
</dbReference>
<name>A0ABW6A865_9BACT</name>
<dbReference type="Proteomes" id="UP001597511">
    <property type="component" value="Unassembled WGS sequence"/>
</dbReference>
<keyword evidence="8" id="KW-1185">Reference proteome</keyword>
<dbReference type="Gene3D" id="1.25.40.10">
    <property type="entry name" value="Tetratricopeptide repeat domain"/>
    <property type="match status" value="1"/>
</dbReference>
<keyword evidence="4" id="KW-1133">Transmembrane helix</keyword>
<feature type="chain" id="PRO_5046559133" evidence="5">
    <location>
        <begin position="26"/>
        <end position="543"/>
    </location>
</feature>
<keyword evidence="4" id="KW-0812">Transmembrane</keyword>
<evidence type="ECO:0000256" key="3">
    <source>
        <dbReference type="ARBA" id="ARBA00023163"/>
    </source>
</evidence>